<evidence type="ECO:0000313" key="1">
    <source>
        <dbReference type="EMBL" id="CAI3987817.1"/>
    </source>
</evidence>
<proteinExistence type="predicted"/>
<protein>
    <submittedName>
        <fullName evidence="1">Uncharacterized protein</fullName>
    </submittedName>
</protein>
<dbReference type="EMBL" id="CAMXCT010001205">
    <property type="protein sequence ID" value="CAI3987817.1"/>
    <property type="molecule type" value="Genomic_DNA"/>
</dbReference>
<organism evidence="1">
    <name type="scientific">Cladocopium goreaui</name>
    <dbReference type="NCBI Taxonomy" id="2562237"/>
    <lineage>
        <taxon>Eukaryota</taxon>
        <taxon>Sar</taxon>
        <taxon>Alveolata</taxon>
        <taxon>Dinophyceae</taxon>
        <taxon>Suessiales</taxon>
        <taxon>Symbiodiniaceae</taxon>
        <taxon>Cladocopium</taxon>
    </lineage>
</organism>
<accession>A0A9P1FVG4</accession>
<evidence type="ECO:0000313" key="3">
    <source>
        <dbReference type="Proteomes" id="UP001152797"/>
    </source>
</evidence>
<dbReference type="EMBL" id="CAMXCT020001205">
    <property type="protein sequence ID" value="CAL1141192.1"/>
    <property type="molecule type" value="Genomic_DNA"/>
</dbReference>
<name>A0A9P1FVG4_9DINO</name>
<sequence>MAVTRRDGSLGRSQEGEVRFLEVGGFTYCQMTIEDFVYHYHDKAPEDKKKMVRDFIQSSKSRCAQKEAARKSHANSIRLAGGDISAIVPLRPKFSEYIFRIFHI</sequence>
<reference evidence="1" key="1">
    <citation type="submission" date="2022-10" db="EMBL/GenBank/DDBJ databases">
        <authorList>
            <person name="Chen Y."/>
            <person name="Dougan E. K."/>
            <person name="Chan C."/>
            <person name="Rhodes N."/>
            <person name="Thang M."/>
        </authorList>
    </citation>
    <scope>NUCLEOTIDE SEQUENCE</scope>
</reference>
<dbReference type="Proteomes" id="UP001152797">
    <property type="component" value="Unassembled WGS sequence"/>
</dbReference>
<comment type="caution">
    <text evidence="1">The sequence shown here is derived from an EMBL/GenBank/DDBJ whole genome shotgun (WGS) entry which is preliminary data.</text>
</comment>
<dbReference type="AlphaFoldDB" id="A0A9P1FVG4"/>
<gene>
    <name evidence="1" type="ORF">C1SCF055_LOCUS15062</name>
</gene>
<evidence type="ECO:0000313" key="2">
    <source>
        <dbReference type="EMBL" id="CAL1141192.1"/>
    </source>
</evidence>
<keyword evidence="3" id="KW-1185">Reference proteome</keyword>
<dbReference type="EMBL" id="CAMXCT030001205">
    <property type="protein sequence ID" value="CAL4775129.1"/>
    <property type="molecule type" value="Genomic_DNA"/>
</dbReference>
<reference evidence="2" key="2">
    <citation type="submission" date="2024-04" db="EMBL/GenBank/DDBJ databases">
        <authorList>
            <person name="Chen Y."/>
            <person name="Shah S."/>
            <person name="Dougan E. K."/>
            <person name="Thang M."/>
            <person name="Chan C."/>
        </authorList>
    </citation>
    <scope>NUCLEOTIDE SEQUENCE [LARGE SCALE GENOMIC DNA]</scope>
</reference>